<dbReference type="InterPro" id="IPR001680">
    <property type="entry name" value="WD40_rpt"/>
</dbReference>
<organism evidence="7 8">
    <name type="scientific">Purpureocillium lilacinum</name>
    <name type="common">Paecilomyces lilacinus</name>
    <dbReference type="NCBI Taxonomy" id="33203"/>
    <lineage>
        <taxon>Eukaryota</taxon>
        <taxon>Fungi</taxon>
        <taxon>Dikarya</taxon>
        <taxon>Ascomycota</taxon>
        <taxon>Pezizomycotina</taxon>
        <taxon>Sordariomycetes</taxon>
        <taxon>Hypocreomycetidae</taxon>
        <taxon>Hypocreales</taxon>
        <taxon>Ophiocordycipitaceae</taxon>
        <taxon>Purpureocillium</taxon>
    </lineage>
</organism>
<evidence type="ECO:0000256" key="1">
    <source>
        <dbReference type="ARBA" id="ARBA00022574"/>
    </source>
</evidence>
<comment type="caution">
    <text evidence="7">The sequence shown here is derived from an EMBL/GenBank/DDBJ whole genome shotgun (WGS) entry which is preliminary data.</text>
</comment>
<feature type="repeat" description="WD" evidence="5">
    <location>
        <begin position="100"/>
        <end position="141"/>
    </location>
</feature>
<dbReference type="PROSITE" id="PS50082">
    <property type="entry name" value="WD_REPEATS_2"/>
    <property type="match status" value="6"/>
</dbReference>
<feature type="repeat" description="WD" evidence="5">
    <location>
        <begin position="226"/>
        <end position="260"/>
    </location>
</feature>
<evidence type="ECO:0000256" key="5">
    <source>
        <dbReference type="PROSITE-ProRule" id="PRU00221"/>
    </source>
</evidence>
<feature type="compositionally biased region" description="Basic and acidic residues" evidence="6">
    <location>
        <begin position="1"/>
        <end position="13"/>
    </location>
</feature>
<keyword evidence="4" id="KW-0508">mRNA splicing</keyword>
<evidence type="ECO:0000256" key="2">
    <source>
        <dbReference type="ARBA" id="ARBA00022664"/>
    </source>
</evidence>
<keyword evidence="3" id="KW-0677">Repeat</keyword>
<dbReference type="InterPro" id="IPR015943">
    <property type="entry name" value="WD40/YVTN_repeat-like_dom_sf"/>
</dbReference>
<dbReference type="InterPro" id="IPR052234">
    <property type="entry name" value="U5_snRNP_Component"/>
</dbReference>
<proteinExistence type="predicted"/>
<feature type="repeat" description="WD" evidence="5">
    <location>
        <begin position="191"/>
        <end position="225"/>
    </location>
</feature>
<dbReference type="Pfam" id="PF00400">
    <property type="entry name" value="WD40"/>
    <property type="match status" value="6"/>
</dbReference>
<dbReference type="PROSITE" id="PS00678">
    <property type="entry name" value="WD_REPEATS_1"/>
    <property type="match status" value="2"/>
</dbReference>
<feature type="region of interest" description="Disordered" evidence="6">
    <location>
        <begin position="1"/>
        <end position="23"/>
    </location>
</feature>
<reference evidence="7 8" key="1">
    <citation type="journal article" date="2024" name="Microbiol. Resour. Announc.">
        <title>Genome annotations for the ascomycete fungi Trichoderma harzianum, Trichoderma aggressivum, and Purpureocillium lilacinum.</title>
        <authorList>
            <person name="Beijen E.P.W."/>
            <person name="Ohm R.A."/>
        </authorList>
    </citation>
    <scope>NUCLEOTIDE SEQUENCE [LARGE SCALE GENOMIC DNA]</scope>
    <source>
        <strain evidence="7 8">CBS 150709</strain>
    </source>
</reference>
<dbReference type="Proteomes" id="UP001287286">
    <property type="component" value="Unassembled WGS sequence"/>
</dbReference>
<dbReference type="PROSITE" id="PS50294">
    <property type="entry name" value="WD_REPEATS_REGION"/>
    <property type="match status" value="5"/>
</dbReference>
<sequence>MSAEKRPADDDPSSRMLVKRQNVSSSDGALARLNASSNALVQTVPRTSGLQSPVMELTGHSGEIFAAKFDPTGNLIASGSMDRSILLWRTYGDCENYGLLKGHKGAVLDLQWSRDSEILYSASADTHLASWDLTSGARIRRYIGHEEVINTMDVSKRGEELLVSGSDDSTIGIWDPRTKNAVDYIETDFPITAVAISQAGNEIFSGGIDNDIRVWDLRKKSVVYSMLGHSDTVTSLRVSPDSQSLLSYAMDATVKTWDIRPFAPTERQIRTFDGSNMGIEKNLLGASWDAEGKKIAAGSGDGTANVWSSETGKLLYKLPGHRGTVNCAEFAPSKEPIRKRPDPKLEIVLELTMLVLTASSDRKMLLGELKHGTATPSEVEHIYRHANPSIVQAPFPPHPKNGMLALSVSSGAQRRAGFGMPPTNEDGPGGAGRDIRGWDYGMGVPMHGRADCVDFHGPRSQRGWGQQARGMNELCTRRSRPDEVDERWVPLSLATSGQMIMPIKVYEAARGQKEQVSFPSTTSRKGPGVSRAMTEHLETASLLRALCVSRVLRASRHERQFGAESVVCMQHCRAVGRHPWFFVGEADRAPQTSSAGATDLLLPIHDDTGGRRRRDTPPRVSQRLAAQRSRTMAPAAPNRASVLKPSQAGRTNPPGESEAGQPGRDSATPARPPAPAALLRGLHLALGFRSGAVDAARWLGHILVPAWDSPPAAPAGGTGFMRVPARGSSSRRSGDVYHALEGQVWRQVGSCTEYQPNMCNCRGAWVRVDELCPPTSDINLTTHVISFEVRVHGVSRLVRMPCRRLYFVYARGLYDNFTCARTLPARRLVRAALAIARRRTHRGSVGSLSVVYVHD</sequence>
<dbReference type="CDD" id="cd00200">
    <property type="entry name" value="WD40"/>
    <property type="match status" value="1"/>
</dbReference>
<evidence type="ECO:0000313" key="8">
    <source>
        <dbReference type="Proteomes" id="UP001287286"/>
    </source>
</evidence>
<dbReference type="SMART" id="SM00320">
    <property type="entry name" value="WD40"/>
    <property type="match status" value="7"/>
</dbReference>
<dbReference type="Gene3D" id="2.130.10.10">
    <property type="entry name" value="YVTN repeat-like/Quinoprotein amine dehydrogenase"/>
    <property type="match status" value="1"/>
</dbReference>
<dbReference type="PANTHER" id="PTHR44006:SF1">
    <property type="entry name" value="U5 SMALL NUCLEAR RIBONUCLEOPROTEIN 40 KDA PROTEIN"/>
    <property type="match status" value="1"/>
</dbReference>
<dbReference type="SUPFAM" id="SSF50978">
    <property type="entry name" value="WD40 repeat-like"/>
    <property type="match status" value="1"/>
</dbReference>
<dbReference type="EMBL" id="JAWRVI010000053">
    <property type="protein sequence ID" value="KAK4084075.1"/>
    <property type="molecule type" value="Genomic_DNA"/>
</dbReference>
<dbReference type="InterPro" id="IPR036322">
    <property type="entry name" value="WD40_repeat_dom_sf"/>
</dbReference>
<gene>
    <name evidence="7" type="ORF">Purlil1_10419</name>
</gene>
<name>A0ABR0BML5_PURLI</name>
<keyword evidence="8" id="KW-1185">Reference proteome</keyword>
<dbReference type="PRINTS" id="PR00320">
    <property type="entry name" value="GPROTEINBRPT"/>
</dbReference>
<accession>A0ABR0BML5</accession>
<dbReference type="PANTHER" id="PTHR44006">
    <property type="entry name" value="U5 SMALL NUCLEAR RIBONUCLEOPROTEIN 40 KDA PROTEIN"/>
    <property type="match status" value="1"/>
</dbReference>
<protein>
    <submittedName>
        <fullName evidence="7">Uncharacterized protein</fullName>
    </submittedName>
</protein>
<feature type="repeat" description="WD" evidence="5">
    <location>
        <begin position="276"/>
        <end position="317"/>
    </location>
</feature>
<feature type="repeat" description="WD" evidence="5">
    <location>
        <begin position="57"/>
        <end position="88"/>
    </location>
</feature>
<evidence type="ECO:0000256" key="4">
    <source>
        <dbReference type="ARBA" id="ARBA00023187"/>
    </source>
</evidence>
<keyword evidence="1 5" id="KW-0853">WD repeat</keyword>
<keyword evidence="2" id="KW-0507">mRNA processing</keyword>
<dbReference type="InterPro" id="IPR019775">
    <property type="entry name" value="WD40_repeat_CS"/>
</dbReference>
<evidence type="ECO:0000256" key="6">
    <source>
        <dbReference type="SAM" id="MobiDB-lite"/>
    </source>
</evidence>
<dbReference type="InterPro" id="IPR020472">
    <property type="entry name" value="WD40_PAC1"/>
</dbReference>
<feature type="repeat" description="WD" evidence="5">
    <location>
        <begin position="142"/>
        <end position="184"/>
    </location>
</feature>
<evidence type="ECO:0000313" key="7">
    <source>
        <dbReference type="EMBL" id="KAK4084075.1"/>
    </source>
</evidence>
<evidence type="ECO:0000256" key="3">
    <source>
        <dbReference type="ARBA" id="ARBA00022737"/>
    </source>
</evidence>
<feature type="region of interest" description="Disordered" evidence="6">
    <location>
        <begin position="591"/>
        <end position="674"/>
    </location>
</feature>